<accession>I2HAE6</accession>
<dbReference type="AGR" id="WB:WBGene00219413"/>
<dbReference type="Bgee" id="WBGene00219413">
    <property type="expression patterns" value="Expressed in pharyngeal muscle cell (C elegans) and 3 other cell types or tissues"/>
</dbReference>
<dbReference type="Proteomes" id="UP000001940">
    <property type="component" value="Chromosome IV"/>
</dbReference>
<dbReference type="InParanoid" id="I2HAE6"/>
<dbReference type="WormBase" id="Y38F2AL.12">
    <property type="protein sequence ID" value="CE47542"/>
    <property type="gene ID" value="WBGene00219413"/>
</dbReference>
<gene>
    <name evidence="1" type="ORF">CELE_Y38F2AL.12</name>
    <name evidence="1 3" type="ORF">Y38F2AL.12</name>
</gene>
<proteinExistence type="predicted"/>
<sequence>MWRRYTEKEVAAHA</sequence>
<reference evidence="1 2" key="1">
    <citation type="journal article" date="1998" name="Science">
        <title>Genome sequence of the nematode C. elegans: a platform for investigating biology.</title>
        <authorList>
            <consortium name="The C. elegans sequencing consortium"/>
            <person name="Sulson J.E."/>
            <person name="Waterston R."/>
        </authorList>
    </citation>
    <scope>NUCLEOTIDE SEQUENCE [LARGE SCALE GENOMIC DNA]</scope>
    <source>
        <strain evidence="1 2">Bristol N2</strain>
    </source>
</reference>
<name>I2HAE6_CAEEL</name>
<protein>
    <submittedName>
        <fullName evidence="1">Uncharacterized protein</fullName>
    </submittedName>
</protein>
<evidence type="ECO:0000313" key="1">
    <source>
        <dbReference type="EMBL" id="CCH63853.1"/>
    </source>
</evidence>
<organism evidence="1 2">
    <name type="scientific">Caenorhabditis elegans</name>
    <dbReference type="NCBI Taxonomy" id="6239"/>
    <lineage>
        <taxon>Eukaryota</taxon>
        <taxon>Metazoa</taxon>
        <taxon>Ecdysozoa</taxon>
        <taxon>Nematoda</taxon>
        <taxon>Chromadorea</taxon>
        <taxon>Rhabditida</taxon>
        <taxon>Rhabditina</taxon>
        <taxon>Rhabditomorpha</taxon>
        <taxon>Rhabditoidea</taxon>
        <taxon>Rhabditidae</taxon>
        <taxon>Peloderinae</taxon>
        <taxon>Caenorhabditis</taxon>
    </lineage>
</organism>
<evidence type="ECO:0000313" key="3">
    <source>
        <dbReference type="WormBase" id="Y38F2AL.12"/>
    </source>
</evidence>
<keyword evidence="2" id="KW-1185">Reference proteome</keyword>
<dbReference type="EMBL" id="BX284604">
    <property type="protein sequence ID" value="CCH63853.1"/>
    <property type="molecule type" value="Genomic_DNA"/>
</dbReference>
<evidence type="ECO:0000313" key="2">
    <source>
        <dbReference type="Proteomes" id="UP000001940"/>
    </source>
</evidence>